<dbReference type="GO" id="GO:0016301">
    <property type="term" value="F:kinase activity"/>
    <property type="evidence" value="ECO:0007669"/>
    <property type="project" value="UniProtKB-KW"/>
</dbReference>
<sequence>MTVILVTGMSGTGKSTTLEALARKGFRTVDTDTGGWIAEDGNAERQWREDRIDALIAEHERTREPLFIAGTVWNQQDFYPRFDHIVLLSAPQDVILERIETRDTNPFGKSREERDRVIADIEEIEPLLRESATVEIDTRQPLADVVAKLEGLV</sequence>
<dbReference type="AlphaFoldDB" id="A0A841AZI1"/>
<keyword evidence="1" id="KW-0418">Kinase</keyword>
<evidence type="ECO:0000313" key="1">
    <source>
        <dbReference type="EMBL" id="MBB5851684.1"/>
    </source>
</evidence>
<accession>A0A841AZI1</accession>
<dbReference type="SUPFAM" id="SSF52540">
    <property type="entry name" value="P-loop containing nucleoside triphosphate hydrolases"/>
    <property type="match status" value="1"/>
</dbReference>
<dbReference type="InterPro" id="IPR052922">
    <property type="entry name" value="Cytidylate_Kinase-2"/>
</dbReference>
<dbReference type="PANTHER" id="PTHR37816">
    <property type="entry name" value="YALI0E33011P"/>
    <property type="match status" value="1"/>
</dbReference>
<evidence type="ECO:0000313" key="2">
    <source>
        <dbReference type="Proteomes" id="UP000580861"/>
    </source>
</evidence>
<reference evidence="1 2" key="1">
    <citation type="submission" date="2020-08" db="EMBL/GenBank/DDBJ databases">
        <title>Sequencing the genomes of 1000 actinobacteria strains.</title>
        <authorList>
            <person name="Klenk H.-P."/>
        </authorList>
    </citation>
    <scope>NUCLEOTIDE SEQUENCE [LARGE SCALE GENOMIC DNA]</scope>
    <source>
        <strain evidence="1 2">DSM 45272</strain>
    </source>
</reference>
<dbReference type="Pfam" id="PF13238">
    <property type="entry name" value="AAA_18"/>
    <property type="match status" value="1"/>
</dbReference>
<proteinExistence type="predicted"/>
<dbReference type="Gene3D" id="3.40.50.300">
    <property type="entry name" value="P-loop containing nucleotide triphosphate hydrolases"/>
    <property type="match status" value="1"/>
</dbReference>
<comment type="caution">
    <text evidence="1">The sequence shown here is derived from an EMBL/GenBank/DDBJ whole genome shotgun (WGS) entry which is preliminary data.</text>
</comment>
<protein>
    <submittedName>
        <fullName evidence="1">Dephospho-CoA kinase</fullName>
    </submittedName>
</protein>
<keyword evidence="2" id="KW-1185">Reference proteome</keyword>
<dbReference type="RefSeq" id="WP_343072036.1">
    <property type="nucleotide sequence ID" value="NZ_JACHMX010000001.1"/>
</dbReference>
<dbReference type="PANTHER" id="PTHR37816:SF2">
    <property type="entry name" value="DNA TOPOLOGY MODULATION PROTEIN FLAR-RELATED PROTEIN"/>
    <property type="match status" value="1"/>
</dbReference>
<dbReference type="Proteomes" id="UP000580861">
    <property type="component" value="Unassembled WGS sequence"/>
</dbReference>
<name>A0A841AZI1_9PSEU</name>
<gene>
    <name evidence="1" type="ORF">HDA45_001771</name>
</gene>
<dbReference type="EMBL" id="JACHMX010000001">
    <property type="protein sequence ID" value="MBB5851684.1"/>
    <property type="molecule type" value="Genomic_DNA"/>
</dbReference>
<dbReference type="InterPro" id="IPR027417">
    <property type="entry name" value="P-loop_NTPase"/>
</dbReference>
<keyword evidence="1" id="KW-0808">Transferase</keyword>
<organism evidence="1 2">
    <name type="scientific">Amycolatopsis umgeniensis</name>
    <dbReference type="NCBI Taxonomy" id="336628"/>
    <lineage>
        <taxon>Bacteria</taxon>
        <taxon>Bacillati</taxon>
        <taxon>Actinomycetota</taxon>
        <taxon>Actinomycetes</taxon>
        <taxon>Pseudonocardiales</taxon>
        <taxon>Pseudonocardiaceae</taxon>
        <taxon>Amycolatopsis</taxon>
    </lineage>
</organism>